<proteinExistence type="predicted"/>
<evidence type="ECO:0000313" key="1">
    <source>
        <dbReference type="EMBL" id="RNM34411.1"/>
    </source>
</evidence>
<organism evidence="1 2">
    <name type="scientific">Slackia isoflavoniconvertens</name>
    <dbReference type="NCBI Taxonomy" id="572010"/>
    <lineage>
        <taxon>Bacteria</taxon>
        <taxon>Bacillati</taxon>
        <taxon>Actinomycetota</taxon>
        <taxon>Coriobacteriia</taxon>
        <taxon>Eggerthellales</taxon>
        <taxon>Eggerthellaceae</taxon>
        <taxon>Slackia</taxon>
    </lineage>
</organism>
<protein>
    <submittedName>
        <fullName evidence="1">Uncharacterized protein</fullName>
    </submittedName>
</protein>
<dbReference type="AlphaFoldDB" id="A0A3N0IBR0"/>
<dbReference type="EMBL" id="QIBZ01000010">
    <property type="protein sequence ID" value="RNM34411.1"/>
    <property type="molecule type" value="Genomic_DNA"/>
</dbReference>
<evidence type="ECO:0000313" key="2">
    <source>
        <dbReference type="Proteomes" id="UP000271472"/>
    </source>
</evidence>
<keyword evidence="2" id="KW-1185">Reference proteome</keyword>
<name>A0A3N0IBR0_9ACTN</name>
<reference evidence="2" key="1">
    <citation type="submission" date="2018-05" db="EMBL/GenBank/DDBJ databases">
        <title>Genome Sequencing of selected type strains of the family Eggerthellaceae.</title>
        <authorList>
            <person name="Danylec N."/>
            <person name="Stoll D.A."/>
            <person name="Doetsch A."/>
            <person name="Huch M."/>
        </authorList>
    </citation>
    <scope>NUCLEOTIDE SEQUENCE [LARGE SCALE GENOMIC DNA]</scope>
    <source>
        <strain evidence="2">DSM 22006</strain>
    </source>
</reference>
<comment type="caution">
    <text evidence="1">The sequence shown here is derived from an EMBL/GenBank/DDBJ whole genome shotgun (WGS) entry which is preliminary data.</text>
</comment>
<gene>
    <name evidence="1" type="ORF">DMP05_06390</name>
</gene>
<accession>A0A3N0IBR0</accession>
<sequence>MEACVEFKDNQFRVSTEANTGVWRDYERKGNQLRMIGTDPDGTKSAMPGEVISETEIKLPAMEGSSRWATFTKR</sequence>
<dbReference type="Proteomes" id="UP000271472">
    <property type="component" value="Unassembled WGS sequence"/>
</dbReference>